<name>A0A940DJE8_9BACT</name>
<dbReference type="GO" id="GO:0005975">
    <property type="term" value="P:carbohydrate metabolic process"/>
    <property type="evidence" value="ECO:0007669"/>
    <property type="project" value="UniProtKB-ARBA"/>
</dbReference>
<comment type="caution">
    <text evidence="3">The sequence shown here is derived from an EMBL/GenBank/DDBJ whole genome shotgun (WGS) entry which is preliminary data.</text>
</comment>
<evidence type="ECO:0000313" key="3">
    <source>
        <dbReference type="EMBL" id="MBO8439713.1"/>
    </source>
</evidence>
<dbReference type="InterPro" id="IPR003961">
    <property type="entry name" value="FN3_dom"/>
</dbReference>
<feature type="domain" description="MAM" evidence="1">
    <location>
        <begin position="150"/>
        <end position="193"/>
    </location>
</feature>
<organism evidence="3 4">
    <name type="scientific">Candidatus Aphodosoma intestinipullorum</name>
    <dbReference type="NCBI Taxonomy" id="2840674"/>
    <lineage>
        <taxon>Bacteria</taxon>
        <taxon>Pseudomonadati</taxon>
        <taxon>Bacteroidota</taxon>
        <taxon>Bacteroidia</taxon>
        <taxon>Bacteroidales</taxon>
        <taxon>Candidatus Aphodosoma</taxon>
    </lineage>
</organism>
<dbReference type="InterPro" id="IPR013320">
    <property type="entry name" value="ConA-like_dom_sf"/>
</dbReference>
<dbReference type="Proteomes" id="UP000712007">
    <property type="component" value="Unassembled WGS sequence"/>
</dbReference>
<feature type="domain" description="Fibronectin type-III" evidence="2">
    <location>
        <begin position="1289"/>
        <end position="1382"/>
    </location>
</feature>
<evidence type="ECO:0000259" key="1">
    <source>
        <dbReference type="PROSITE" id="PS50060"/>
    </source>
</evidence>
<dbReference type="NCBIfam" id="NF038128">
    <property type="entry name" value="choice_anch_J"/>
    <property type="match status" value="1"/>
</dbReference>
<dbReference type="GO" id="GO:0004553">
    <property type="term" value="F:hydrolase activity, hydrolyzing O-glycosyl compounds"/>
    <property type="evidence" value="ECO:0007669"/>
    <property type="project" value="UniProtKB-ARBA"/>
</dbReference>
<dbReference type="GO" id="GO:0016020">
    <property type="term" value="C:membrane"/>
    <property type="evidence" value="ECO:0007669"/>
    <property type="project" value="InterPro"/>
</dbReference>
<dbReference type="PROSITE" id="PS50853">
    <property type="entry name" value="FN3"/>
    <property type="match status" value="6"/>
</dbReference>
<feature type="domain" description="Fibronectin type-III" evidence="2">
    <location>
        <begin position="193"/>
        <end position="292"/>
    </location>
</feature>
<dbReference type="EMBL" id="JADIMV010000059">
    <property type="protein sequence ID" value="MBO8439713.1"/>
    <property type="molecule type" value="Genomic_DNA"/>
</dbReference>
<feature type="domain" description="Fibronectin type-III" evidence="2">
    <location>
        <begin position="1856"/>
        <end position="1954"/>
    </location>
</feature>
<accession>A0A940DJE8</accession>
<evidence type="ECO:0000259" key="2">
    <source>
        <dbReference type="PROSITE" id="PS50853"/>
    </source>
</evidence>
<dbReference type="Gene3D" id="2.60.120.200">
    <property type="match status" value="5"/>
</dbReference>
<reference evidence="3" key="2">
    <citation type="journal article" date="2021" name="PeerJ">
        <title>Extensive microbial diversity within the chicken gut microbiome revealed by metagenomics and culture.</title>
        <authorList>
            <person name="Gilroy R."/>
            <person name="Ravi A."/>
            <person name="Getino M."/>
            <person name="Pursley I."/>
            <person name="Horton D.L."/>
            <person name="Alikhan N.F."/>
            <person name="Baker D."/>
            <person name="Gharbi K."/>
            <person name="Hall N."/>
            <person name="Watson M."/>
            <person name="Adriaenssens E.M."/>
            <person name="Foster-Nyarko E."/>
            <person name="Jarju S."/>
            <person name="Secka A."/>
            <person name="Antonio M."/>
            <person name="Oren A."/>
            <person name="Chaudhuri R.R."/>
            <person name="La Ragione R."/>
            <person name="Hildebrand F."/>
            <person name="Pallen M.J."/>
        </authorList>
    </citation>
    <scope>NUCLEOTIDE SEQUENCE</scope>
    <source>
        <strain evidence="3">3924</strain>
    </source>
</reference>
<dbReference type="InterPro" id="IPR036116">
    <property type="entry name" value="FN3_sf"/>
</dbReference>
<feature type="domain" description="Fibronectin type-III" evidence="2">
    <location>
        <begin position="2164"/>
        <end position="2253"/>
    </location>
</feature>
<proteinExistence type="predicted"/>
<evidence type="ECO:0000313" key="4">
    <source>
        <dbReference type="Proteomes" id="UP000712007"/>
    </source>
</evidence>
<dbReference type="SUPFAM" id="SSF49265">
    <property type="entry name" value="Fibronectin type III"/>
    <property type="match status" value="4"/>
</dbReference>
<dbReference type="InterPro" id="IPR013783">
    <property type="entry name" value="Ig-like_fold"/>
</dbReference>
<gene>
    <name evidence="3" type="ORF">IAC51_03585</name>
</gene>
<dbReference type="InterPro" id="IPR026444">
    <property type="entry name" value="Secre_tail"/>
</dbReference>
<dbReference type="PROSITE" id="PS50060">
    <property type="entry name" value="MAM_2"/>
    <property type="match status" value="1"/>
</dbReference>
<dbReference type="CDD" id="cd00063">
    <property type="entry name" value="FN3"/>
    <property type="match status" value="5"/>
</dbReference>
<dbReference type="SUPFAM" id="SSF49899">
    <property type="entry name" value="Concanavalin A-like lectins/glucanases"/>
    <property type="match status" value="1"/>
</dbReference>
<sequence>MKPNQLIGRVSAMAMMLLLTVILAAQSKRYGIVLNESFENGMPETWAQEYVRGNHAWVVEEDGTFPDGAADGAKRVVLRNGTSQTVGYITRLVTPVINIDTIFDPILTFAYAAERWTGDFDTLKVFYRTSADMEWVEYTNYPFDSHTFGWQRDTIRLTAASATYQIAFQGSDNMGRGIVLDDIQVRSTPNCQKPFDIGVTNLSNDSAILIWNAYFDAIDFHVKVSSTPLTAEQLATEGVKADIADSVMPAMTRSLALRGLTPAKTYYAYVRSYCGNEYSEWSEEYELSTTNTISVPYLMDFNMEYLPGYISRPDTWYFSTTSDKFTPFVNTNTNDLSLSTYSHNGSRVLVFGNGSLLTPIPAGKLAYAVAPSVDNAEIKDLQVSFWAGHNNEDATISKIIVGVMGEQSDISTFEAIDTVEVERRAVYQEYTVKLDSYEGNGKYIALVSNFAEENFIIIDDVRICEVPDCEKARDIKIGFRTASEMTVSWYGSNEAELIWTSEEITDFENIDPTLKIKEAKLTSNPQTLDGIEPWTDGYLYIRNVCEGESGEWSNPVYVRSPEKFDALPDTLNFELVSGNYYVPLQAGGESVINGILVHTNTVDYPHSMKPTTDKLYADAGYSLRMHVFDPGNWAYAVFPELQNVEKCRISFYAITQEYYKGSYFVVGLMKDANDVSTFTPVDTINVTDVWERYMVSFDDYANAGNFIAFYVVHDRMFGDGSSTINNVNMSWLDDMVVEANPDCREPDVFDVQAGDTTALIKWDAVGMDRWEVRVWDKEMEYELLYDPDYDDYVAVDTVDEAQVTITGLQAEGKQYYYSVKPLCGSTAGAWSYPQKFTTQCWGTYKLPYVMNFDDGYKLFSQPEFVVPCLYTVLAEADNSYYPYISSTHYNGSASLQMNFDDDPDAPFYSYVALPLMEESDVRRLSLSFYMESYYVTGAQPGLTVGVMSDPYDINTFVPVATVDNEKKGEWQEFIVNFNDLSGAYEDVHIALKTNGTGSFYYYIDSVVVDYKDDCFKVQRPNVISCTDTSALLSWTGDTETMWDIVVSTEALTPEMASSFMEDGIQPEGAVMYKYNAGENPYNVTGLKDNTQYYFCIRANCGSSVGKWSTVSQFRTACVPMVLGDGSIQGFETDGTACWIVGNAEGSESPVPTVSTLWHNGGSRSLRFYNTATHPTIYAVAPLLDVDSIKKVEMTFWGSSSEDYGERFDCSGQIRVGVITSPNDLATFEEIALLDGYMSGQPYRVSFDEYVSDYNGDVGKYIAFFASDFALTNYFYIDDVAFNLIPECPAPVDLKAEDITSNSASITWRRGEAPFEVRIAQRQLSIEELNADATEGVKADVANEAHYTADGLAHNATYFVYVKSSCDEGAWSSPLRFKTSCPAVYPLPYSEDFDSYVHTGTGFNPDCWISHYAGGVTDVEPDYPNIVVAGTGKALYVYVLNATRQSYAVMPEFEESIDKLTLAFDAKENLATAKQRSVVVGISRDVSCGDSIAATFEPLDTFILNQKTFVRHLMNLGEYGCKEGRIVFTSCYDLNLTTSDTKQAGGYHLDNVDVYVTPACAYPESFKVTDYTENSIEVSFIEFGSATKWQIKYAEAGLDEESSKVIDIDTTVAVISGLTDVTSYNLWVRSICDEDTSDWNGPITQTTAVIPLSAPCTYGFEDAEENALWQYSQVSGTNEWYIGEAYPKDGTHSLYISNDGGKTAEYEVDDIASYSWAYRTVRLDPGIYTVTFDWLCYGDRTLDIMRAGLVPIMTEFAGGADDVYQADGQTFSLATSASSTPDVWLPLEGTDSDGDQLYKMNGVNTWTQSVSRHVITNEMAGVYKLVFYWKNNTSGGDFPNPSAVVDNISIQFDPCASPTVVEVSEITNNSAVIEWNRIGEATEQYVVFLTSDESLTSPDAASAGDTVFCDTLESNVCEVEHLDDNTVYYVFVKSLCGESTYGEWSGPIMFRTDCDAKTIPAFWSFEPTEGLRDGYSDKYQIPDCFVQGHDTKTPIGNGTHFPYAYESTNNTKRARTGDYSLYFYYASKTNQGGYIVFPELDADIDTLQISFWMRAGYEGSTGKLTTYNTSKYARSVEVGVMDDPTDPTTFRNVRTVVYPYDSEMLPSSSTVDSDPNNEKWWVKQTVSFNGIEGKYIVIKNGITEQSSNTIYIDDVTIEPVVVCETPYDVTVSGIDTDGANVSFKHNDGEKWAVYIAEGDDMSDSLRIDTIYSNENAWIGGLKPHTEYSITVRQLCDEENSSESSDVVTFVTSAEIRFNEGFSDVRNIPLYWLGSSQETEDIFAGETMNGETVSFRSLWSRNDDGLGLSSPHQTISLDYFGICGAWLVTPAMSLEGEEKVQLTFDLALTAVGSAASIPENYRGATNKYFMIVVSADGGATWKQEDIVALWANEGFTTYQADYVLDDIPTAGMKYRIDLSEYAGKIIRVGFYAESLNDDAEYDIHLDNVQVNSYVVETPKESICQTCDYESELITVRSEELEVGDNVYEILDVADDDGPDVNSTLTLTVLPMSETLIEDSICAGDTYTKHGFNTSLGGINKIKVPSANQCDSVVVLNLKLIPAVYTTVDTTICQGQEVEWNGKKYDRTIVVTDTLERTDCGCDSIVTFVLEVTPAVEYPLNVTVCHGETYPFAGEMLDSTGTYRGVFETATGCDSIVNLELTVLPDYRQTIRDVLCEGEKYNKHGFTGVVGAGPHTLPLKSVDGCDSTVTLYLTILNGDTTYVEETVTTDELPYEYMDLYYDETTEPGTYTDTLTIDGGEGGCESVIIHTLTVEETTWWQGTSRKELMLTPNPVRIHESVRVHLELTAAEREGLTVQVYSNSGALIRQYEPEDEPITVDGLDAAGVYVVRIVDGLGNVYTGKIIVR</sequence>
<protein>
    <submittedName>
        <fullName evidence="3">Choice-of-anchor J domain-containing protein</fullName>
    </submittedName>
</protein>
<dbReference type="Gene3D" id="2.60.40.10">
    <property type="entry name" value="Immunoglobulins"/>
    <property type="match status" value="7"/>
</dbReference>
<feature type="domain" description="Fibronectin type-III" evidence="2">
    <location>
        <begin position="1016"/>
        <end position="1118"/>
    </location>
</feature>
<reference evidence="3" key="1">
    <citation type="submission" date="2020-10" db="EMBL/GenBank/DDBJ databases">
        <authorList>
            <person name="Gilroy R."/>
        </authorList>
    </citation>
    <scope>NUCLEOTIDE SEQUENCE</scope>
    <source>
        <strain evidence="3">3924</strain>
    </source>
</reference>
<dbReference type="NCBIfam" id="TIGR04183">
    <property type="entry name" value="Por_Secre_tail"/>
    <property type="match status" value="1"/>
</dbReference>
<feature type="domain" description="Fibronectin type-III" evidence="2">
    <location>
        <begin position="1561"/>
        <end position="1649"/>
    </location>
</feature>
<dbReference type="InterPro" id="IPR000998">
    <property type="entry name" value="MAM_dom"/>
</dbReference>
<dbReference type="SMART" id="SM00060">
    <property type="entry name" value="FN3"/>
    <property type="match status" value="7"/>
</dbReference>